<dbReference type="SUPFAM" id="SSF55486">
    <property type="entry name" value="Metalloproteases ('zincins'), catalytic domain"/>
    <property type="match status" value="1"/>
</dbReference>
<keyword evidence="5" id="KW-1185">Reference proteome</keyword>
<dbReference type="Proteomes" id="UP000595254">
    <property type="component" value="Chromosome"/>
</dbReference>
<name>A0A974S1H9_PERPY</name>
<feature type="domain" description="ATLF-like" evidence="3">
    <location>
        <begin position="53"/>
        <end position="238"/>
    </location>
</feature>
<dbReference type="GO" id="GO:0005576">
    <property type="term" value="C:extracellular region"/>
    <property type="evidence" value="ECO:0007669"/>
    <property type="project" value="UniProtKB-SubCell"/>
</dbReference>
<dbReference type="GO" id="GO:0008237">
    <property type="term" value="F:metallopeptidase activity"/>
    <property type="evidence" value="ECO:0007669"/>
    <property type="project" value="InterPro"/>
</dbReference>
<dbReference type="PROSITE" id="PS51995">
    <property type="entry name" value="ATLF"/>
    <property type="match status" value="1"/>
</dbReference>
<dbReference type="AlphaFoldDB" id="A0A974S1H9"/>
<dbReference type="InterPro" id="IPR047568">
    <property type="entry name" value="ATLF-like_dom"/>
</dbReference>
<dbReference type="KEGG" id="ppsr:I6J18_22185"/>
<comment type="subcellular location">
    <subcellularLocation>
        <location evidence="1">Secreted</location>
    </subcellularLocation>
</comment>
<dbReference type="Pfam" id="PF07737">
    <property type="entry name" value="ATLF"/>
    <property type="match status" value="1"/>
</dbReference>
<evidence type="ECO:0000313" key="5">
    <source>
        <dbReference type="Proteomes" id="UP000595254"/>
    </source>
</evidence>
<keyword evidence="2" id="KW-0964">Secreted</keyword>
<dbReference type="Gene3D" id="3.40.390.10">
    <property type="entry name" value="Collagenase (Catalytic Domain)"/>
    <property type="match status" value="1"/>
</dbReference>
<dbReference type="CDD" id="cd20183">
    <property type="entry name" value="M34_PPEP"/>
    <property type="match status" value="1"/>
</dbReference>
<evidence type="ECO:0000256" key="2">
    <source>
        <dbReference type="ARBA" id="ARBA00022525"/>
    </source>
</evidence>
<evidence type="ECO:0000256" key="1">
    <source>
        <dbReference type="ARBA" id="ARBA00004613"/>
    </source>
</evidence>
<dbReference type="InterPro" id="IPR024079">
    <property type="entry name" value="MetalloPept_cat_dom_sf"/>
</dbReference>
<sequence length="238" mass="26712">MKRRLIVFLLTVIIILFSVFSIYSFSAASGNGVSWSELPGKHAVKTSPILQNNSGLQELFLFPKGNFNTAGALSIVERISYLPEDLIKKLNQDRIKIQLFTGDLTDNSAARYLKGTTPRGYLNQETTWDDVPGMGGSRIVYVKIGASGKGLGHGSVNLELHELAHTIDKIVYGEIHEKEAFLSAWEKEVPSLFPGQSYFNSYPEEYFAETFAMYYLNPEEKETLKRKAPLTYIFIGKL</sequence>
<protein>
    <submittedName>
        <fullName evidence="4">Toxin</fullName>
    </submittedName>
</protein>
<evidence type="ECO:0000313" key="4">
    <source>
        <dbReference type="EMBL" id="QQT00250.1"/>
    </source>
</evidence>
<reference evidence="4 5" key="1">
    <citation type="submission" date="2021-01" db="EMBL/GenBank/DDBJ databases">
        <title>FDA dAtabase for Regulatory Grade micrObial Sequences (FDA-ARGOS): Supporting development and validation of Infectious Disease Dx tests.</title>
        <authorList>
            <person name="Nelson B."/>
            <person name="Plummer A."/>
            <person name="Tallon L."/>
            <person name="Sadzewicz L."/>
            <person name="Zhao X."/>
            <person name="Boylan J."/>
            <person name="Ott S."/>
            <person name="Bowen H."/>
            <person name="Vavikolanu K."/>
            <person name="Mehta A."/>
            <person name="Aluvathingal J."/>
            <person name="Nadendla S."/>
            <person name="Myers T."/>
            <person name="Yan Y."/>
            <person name="Sichtig H."/>
        </authorList>
    </citation>
    <scope>NUCLEOTIDE SEQUENCE [LARGE SCALE GENOMIC DNA]</scope>
    <source>
        <strain evidence="4 5">FDAARGOS_1161</strain>
    </source>
</reference>
<evidence type="ECO:0000259" key="3">
    <source>
        <dbReference type="PROSITE" id="PS51995"/>
    </source>
</evidence>
<dbReference type="EMBL" id="CP068053">
    <property type="protein sequence ID" value="QQT00250.1"/>
    <property type="molecule type" value="Genomic_DNA"/>
</dbReference>
<organism evidence="4 5">
    <name type="scientific">Peribacillus psychrosaccharolyticus</name>
    <name type="common">Bacillus psychrosaccharolyticus</name>
    <dbReference type="NCBI Taxonomy" id="1407"/>
    <lineage>
        <taxon>Bacteria</taxon>
        <taxon>Bacillati</taxon>
        <taxon>Bacillota</taxon>
        <taxon>Bacilli</taxon>
        <taxon>Bacillales</taxon>
        <taxon>Bacillaceae</taxon>
        <taxon>Peribacillus</taxon>
    </lineage>
</organism>
<proteinExistence type="predicted"/>
<gene>
    <name evidence="4" type="ORF">I6J18_22185</name>
</gene>
<dbReference type="InterPro" id="IPR014781">
    <property type="entry name" value="Anthrax_toxin_lethal/edema_N/C"/>
</dbReference>
<accession>A0A974S1H9</accession>
<dbReference type="RefSeq" id="WP_040375620.1">
    <property type="nucleotide sequence ID" value="NZ_CP068053.1"/>
</dbReference>